<feature type="chain" id="PRO_5047485474" evidence="3">
    <location>
        <begin position="27"/>
        <end position="644"/>
    </location>
</feature>
<sequence>MKKLLTPRRNLVLVLCVGAWTGWAAAQSLGAPAAEAWIGRPLDMTVPARFLSPDAECVHADVFYGENRLRSSQVRASVTGGDAKRIRIQADALIDEPIVTVSVRAGCGSSITRNYTLLPELPSESVIAAWNRQAAAVAAAPAAPLRMANSAALATSPRVRAPRPAAAQVAAAPAPSAPAPRSRAAEAPRQEAAAGPRLRLEPLEFDQQPLLRVSSNLADPAGNAAGRATAALLWQAINADPQEILRTSAMLQKLETDLLQLRRTNDQTRAEMAALRSRLDEAQPWHASPVVAQVLALLVLAAATAAGVLWFRGRREEGAQASWYAQAEPAPAEAMAEVPAAAPPQHVPVHASRSATPDVPTPPPAAVPARGGAGPIEFEAVVPVPRPPQRRPAVMRVETLAATFEEAEFLASLGLGKDAMDVLKAYLQDSASPAPVAFFELMRLCEQAGEPAAVAMVRRRYEKAFGLEPPPLERLAGPAGLESLPRLSARITQAWGRPEVLDILEEALFHVPEPEGAFTLQAGRELISLHGLAVALAEDGEGAPVGHEADPHPLAPWAHADDTASALAATQGSVGGEGGHHFALDFDLGTAAPEAAPQAEGPRAALPLPPSRANASREAARRTREQEDAFSEAMHGERVPVSRF</sequence>
<feature type="region of interest" description="Disordered" evidence="2">
    <location>
        <begin position="347"/>
        <end position="370"/>
    </location>
</feature>
<feature type="compositionally biased region" description="Low complexity" evidence="2">
    <location>
        <begin position="594"/>
        <end position="617"/>
    </location>
</feature>
<protein>
    <submittedName>
        <fullName evidence="4">Uncharacterized protein</fullName>
    </submittedName>
</protein>
<accession>A0ABR9S2M2</accession>
<gene>
    <name evidence="4" type="ORF">IM787_09260</name>
</gene>
<evidence type="ECO:0000313" key="4">
    <source>
        <dbReference type="EMBL" id="MBE7367753.1"/>
    </source>
</evidence>
<evidence type="ECO:0000256" key="1">
    <source>
        <dbReference type="SAM" id="Coils"/>
    </source>
</evidence>
<feature type="signal peptide" evidence="3">
    <location>
        <begin position="1"/>
        <end position="26"/>
    </location>
</feature>
<dbReference type="RefSeq" id="WP_193676396.1">
    <property type="nucleotide sequence ID" value="NZ_JADDIV010000003.1"/>
</dbReference>
<feature type="compositionally biased region" description="Low complexity" evidence="2">
    <location>
        <begin position="347"/>
        <end position="358"/>
    </location>
</feature>
<proteinExistence type="predicted"/>
<feature type="coiled-coil region" evidence="1">
    <location>
        <begin position="251"/>
        <end position="278"/>
    </location>
</feature>
<feature type="compositionally biased region" description="Basic and acidic residues" evidence="2">
    <location>
        <begin position="618"/>
        <end position="627"/>
    </location>
</feature>
<reference evidence="4 5" key="1">
    <citation type="submission" date="2020-10" db="EMBL/GenBank/DDBJ databases">
        <title>Ramlibacter sp. HM2 16S ribosomal RNA gene Genome sequencing and assembly.</title>
        <authorList>
            <person name="Kang M."/>
        </authorList>
    </citation>
    <scope>NUCLEOTIDE SEQUENCE [LARGE SCALE GENOMIC DNA]</scope>
    <source>
        <strain evidence="4 5">HM2</strain>
    </source>
</reference>
<evidence type="ECO:0000256" key="2">
    <source>
        <dbReference type="SAM" id="MobiDB-lite"/>
    </source>
</evidence>
<keyword evidence="5" id="KW-1185">Reference proteome</keyword>
<evidence type="ECO:0000256" key="3">
    <source>
        <dbReference type="SAM" id="SignalP"/>
    </source>
</evidence>
<dbReference type="EMBL" id="JADDIV010000003">
    <property type="protein sequence ID" value="MBE7367753.1"/>
    <property type="molecule type" value="Genomic_DNA"/>
</dbReference>
<keyword evidence="3" id="KW-0732">Signal</keyword>
<feature type="region of interest" description="Disordered" evidence="2">
    <location>
        <begin position="594"/>
        <end position="644"/>
    </location>
</feature>
<comment type="caution">
    <text evidence="4">The sequence shown here is derived from an EMBL/GenBank/DDBJ whole genome shotgun (WGS) entry which is preliminary data.</text>
</comment>
<name>A0ABR9S2M2_9BURK</name>
<evidence type="ECO:0000313" key="5">
    <source>
        <dbReference type="Proteomes" id="UP000806285"/>
    </source>
</evidence>
<feature type="region of interest" description="Disordered" evidence="2">
    <location>
        <begin position="164"/>
        <end position="199"/>
    </location>
</feature>
<feature type="compositionally biased region" description="Basic and acidic residues" evidence="2">
    <location>
        <begin position="634"/>
        <end position="644"/>
    </location>
</feature>
<dbReference type="Proteomes" id="UP000806285">
    <property type="component" value="Unassembled WGS sequence"/>
</dbReference>
<keyword evidence="1" id="KW-0175">Coiled coil</keyword>
<organism evidence="4 5">
    <name type="scientific">Ramlibacter pallidus</name>
    <dbReference type="NCBI Taxonomy" id="2780087"/>
    <lineage>
        <taxon>Bacteria</taxon>
        <taxon>Pseudomonadati</taxon>
        <taxon>Pseudomonadota</taxon>
        <taxon>Betaproteobacteria</taxon>
        <taxon>Burkholderiales</taxon>
        <taxon>Comamonadaceae</taxon>
        <taxon>Ramlibacter</taxon>
    </lineage>
</organism>
<feature type="compositionally biased region" description="Low complexity" evidence="2">
    <location>
        <begin position="164"/>
        <end position="182"/>
    </location>
</feature>